<evidence type="ECO:0000313" key="2">
    <source>
        <dbReference type="Proteomes" id="UP001165083"/>
    </source>
</evidence>
<name>A0A9W6TW43_9STRA</name>
<evidence type="ECO:0000313" key="1">
    <source>
        <dbReference type="EMBL" id="GMF21108.1"/>
    </source>
</evidence>
<accession>A0A9W6TW43</accession>
<organism evidence="1 2">
    <name type="scientific">Phytophthora lilii</name>
    <dbReference type="NCBI Taxonomy" id="2077276"/>
    <lineage>
        <taxon>Eukaryota</taxon>
        <taxon>Sar</taxon>
        <taxon>Stramenopiles</taxon>
        <taxon>Oomycota</taxon>
        <taxon>Peronosporomycetes</taxon>
        <taxon>Peronosporales</taxon>
        <taxon>Peronosporaceae</taxon>
        <taxon>Phytophthora</taxon>
    </lineage>
</organism>
<gene>
    <name evidence="1" type="ORF">Plil01_000829200</name>
</gene>
<dbReference type="OrthoDB" id="10552187at2759"/>
<dbReference type="EMBL" id="BSXW01000395">
    <property type="protein sequence ID" value="GMF21108.1"/>
    <property type="molecule type" value="Genomic_DNA"/>
</dbReference>
<dbReference type="AlphaFoldDB" id="A0A9W6TW43"/>
<protein>
    <submittedName>
        <fullName evidence="1">Unnamed protein product</fullName>
    </submittedName>
</protein>
<keyword evidence="2" id="KW-1185">Reference proteome</keyword>
<comment type="caution">
    <text evidence="1">The sequence shown here is derived from an EMBL/GenBank/DDBJ whole genome shotgun (WGS) entry which is preliminary data.</text>
</comment>
<dbReference type="Proteomes" id="UP001165083">
    <property type="component" value="Unassembled WGS sequence"/>
</dbReference>
<proteinExistence type="predicted"/>
<sequence>MNEAQEVCKDIYLRLDKVFRELARLETMHQLPPSGAITQYVDDVAKYVDFLKRNRGRKLAFRLIKHQATMEELAMFNEEIDAAFVSLNIPGSGEWKKRWDTDQDTCLHAMRAVVASSSFVMREIQSPRAHKRP</sequence>
<reference evidence="1" key="1">
    <citation type="submission" date="2023-04" db="EMBL/GenBank/DDBJ databases">
        <title>Phytophthora lilii NBRC 32176.</title>
        <authorList>
            <person name="Ichikawa N."/>
            <person name="Sato H."/>
            <person name="Tonouchi N."/>
        </authorList>
    </citation>
    <scope>NUCLEOTIDE SEQUENCE</scope>
    <source>
        <strain evidence="1">NBRC 32176</strain>
    </source>
</reference>